<dbReference type="Pfam" id="PF08448">
    <property type="entry name" value="PAS_4"/>
    <property type="match status" value="1"/>
</dbReference>
<sequence>MTKSARWALLVSSVAVLGLVLVLAFVLSLSTGGGLVSERNFVWLYWVNVAVAALLLLAIGLALIRLLTRLKRGKFGSRLLAKLAGIFALVAVLPGALIYGVSYQFVGRSIDAWFDSQVATALDAGLALGRGTLDAAASDLAARARTGADRLSELRATLGPLALERVRAQLDVRDAVLLGPNGQVIASAGGAAEVLQPERPAANLLRLARSQRSVGVLEGLDDEPRAGARPTARVRAVAVVPNLDISLATANEERFLMLVQPVPDALVGQALAVQAAYRDYQQRAITRDSLRRMLLGTLTLALVLSVFGALLLAVMLGNQIVRPLLLVADGVRQVAEGDLTPKPVFASRDELGGLTRSFAQMTEQLSEAREQVQRGVGQLERARTRLQTILDSLTAGVIVLDRQGRIDTVNPGATRILRQPLSAYRGRRLDEVLGLTDFAAAVWQRSELHRTHPEAGERDHWQDAFELPIGGGVGGGAGGGAGGATPAGAGETVNLLVRGALLPGDQRLLVFDDITEVVSAQRSVAWAEVARRLAHEIKNPLTPIQLSAERLEHKLAGHLAEPADRAMLARSVATIVAQVQAMKKLVDEFRDYARLPAAKLATLDLNALVREVLGLYAAAQEQGRLVATLEAGLPAIDGDASQLRQVIHNLVQNALDAVADQADGQVRVSTEAARDDDGALRSVRLRVADNGAGFSDKVLKRAFEPYVTTKAKGTGLGLAVVKKIADEHGARVRIVNLRDAGPGPDPETGADAHAGNAVRGAQVSLSFSRFAPASPPPAPHMPAQARTLNPAPDTTAPDAAASGQ</sequence>
<dbReference type="InterPro" id="IPR013656">
    <property type="entry name" value="PAS_4"/>
</dbReference>
<keyword evidence="6" id="KW-0547">Nucleotide-binding</keyword>
<feature type="domain" description="PAS" evidence="13">
    <location>
        <begin position="382"/>
        <end position="417"/>
    </location>
</feature>
<comment type="caution">
    <text evidence="15">The sequence shown here is derived from an EMBL/GenBank/DDBJ whole genome shotgun (WGS) entry which is preliminary data.</text>
</comment>
<reference evidence="15 16" key="1">
    <citation type="submission" date="2024-04" db="EMBL/GenBank/DDBJ databases">
        <title>Novel species of the genus Ideonella isolated from streams.</title>
        <authorList>
            <person name="Lu H."/>
        </authorList>
    </citation>
    <scope>NUCLEOTIDE SEQUENCE [LARGE SCALE GENOMIC DNA]</scope>
    <source>
        <strain evidence="15 16">DXS22W</strain>
    </source>
</reference>
<evidence type="ECO:0000256" key="10">
    <source>
        <dbReference type="SAM" id="MobiDB-lite"/>
    </source>
</evidence>
<dbReference type="PROSITE" id="PS50109">
    <property type="entry name" value="HIS_KIN"/>
    <property type="match status" value="1"/>
</dbReference>
<dbReference type="Gene3D" id="6.10.340.10">
    <property type="match status" value="1"/>
</dbReference>
<evidence type="ECO:0000256" key="7">
    <source>
        <dbReference type="ARBA" id="ARBA00022777"/>
    </source>
</evidence>
<dbReference type="InterPro" id="IPR003661">
    <property type="entry name" value="HisK_dim/P_dom"/>
</dbReference>
<feature type="transmembrane region" description="Helical" evidence="11">
    <location>
        <begin position="79"/>
        <end position="101"/>
    </location>
</feature>
<dbReference type="RefSeq" id="WP_341411204.1">
    <property type="nucleotide sequence ID" value="NZ_JBBUTH010000008.1"/>
</dbReference>
<evidence type="ECO:0000256" key="9">
    <source>
        <dbReference type="ARBA" id="ARBA00023012"/>
    </source>
</evidence>
<dbReference type="EMBL" id="JBBUTH010000008">
    <property type="protein sequence ID" value="MEK8051504.1"/>
    <property type="molecule type" value="Genomic_DNA"/>
</dbReference>
<dbReference type="PANTHER" id="PTHR43065">
    <property type="entry name" value="SENSOR HISTIDINE KINASE"/>
    <property type="match status" value="1"/>
</dbReference>
<evidence type="ECO:0000313" key="16">
    <source>
        <dbReference type="Proteomes" id="UP001365405"/>
    </source>
</evidence>
<keyword evidence="5" id="KW-0808">Transferase</keyword>
<keyword evidence="9" id="KW-0902">Two-component regulatory system</keyword>
<dbReference type="CDD" id="cd00082">
    <property type="entry name" value="HisKA"/>
    <property type="match status" value="1"/>
</dbReference>
<protein>
    <recommendedName>
        <fullName evidence="3">histidine kinase</fullName>
        <ecNumber evidence="3">2.7.13.3</ecNumber>
    </recommendedName>
</protein>
<dbReference type="InterPro" id="IPR036097">
    <property type="entry name" value="HisK_dim/P_sf"/>
</dbReference>
<gene>
    <name evidence="15" type="ORF">AACH10_14745</name>
</gene>
<dbReference type="PIRSF" id="PIRSF037532">
    <property type="entry name" value="STHK_NtrY"/>
    <property type="match status" value="1"/>
</dbReference>
<dbReference type="InterPro" id="IPR035965">
    <property type="entry name" value="PAS-like_dom_sf"/>
</dbReference>
<keyword evidence="7" id="KW-0418">Kinase</keyword>
<dbReference type="Pfam" id="PF02518">
    <property type="entry name" value="HATPase_c"/>
    <property type="match status" value="1"/>
</dbReference>
<keyword evidence="16" id="KW-1185">Reference proteome</keyword>
<keyword evidence="11" id="KW-1133">Transmembrane helix</keyword>
<evidence type="ECO:0000259" key="14">
    <source>
        <dbReference type="PROSITE" id="PS50885"/>
    </source>
</evidence>
<keyword evidence="4" id="KW-0597">Phosphoprotein</keyword>
<comment type="catalytic activity">
    <reaction evidence="1">
        <text>ATP + protein L-histidine = ADP + protein N-phospho-L-histidine.</text>
        <dbReference type="EC" id="2.7.13.3"/>
    </reaction>
</comment>
<dbReference type="SMART" id="SM00387">
    <property type="entry name" value="HATPase_c"/>
    <property type="match status" value="1"/>
</dbReference>
<dbReference type="SMART" id="SM00091">
    <property type="entry name" value="PAS"/>
    <property type="match status" value="1"/>
</dbReference>
<keyword evidence="11" id="KW-0812">Transmembrane</keyword>
<evidence type="ECO:0000256" key="5">
    <source>
        <dbReference type="ARBA" id="ARBA00022679"/>
    </source>
</evidence>
<evidence type="ECO:0000256" key="3">
    <source>
        <dbReference type="ARBA" id="ARBA00012438"/>
    </source>
</evidence>
<dbReference type="SUPFAM" id="SSF55874">
    <property type="entry name" value="ATPase domain of HSP90 chaperone/DNA topoisomerase II/histidine kinase"/>
    <property type="match status" value="1"/>
</dbReference>
<feature type="transmembrane region" description="Helical" evidence="11">
    <location>
        <begin position="42"/>
        <end position="67"/>
    </location>
</feature>
<dbReference type="InterPro" id="IPR017232">
    <property type="entry name" value="NtrY"/>
</dbReference>
<evidence type="ECO:0000256" key="4">
    <source>
        <dbReference type="ARBA" id="ARBA00022553"/>
    </source>
</evidence>
<dbReference type="InterPro" id="IPR005467">
    <property type="entry name" value="His_kinase_dom"/>
</dbReference>
<name>A0ABU9CI21_9BURK</name>
<evidence type="ECO:0000259" key="12">
    <source>
        <dbReference type="PROSITE" id="PS50109"/>
    </source>
</evidence>
<dbReference type="InterPro" id="IPR036890">
    <property type="entry name" value="HATPase_C_sf"/>
</dbReference>
<dbReference type="PANTHER" id="PTHR43065:SF10">
    <property type="entry name" value="PEROXIDE STRESS-ACTIVATED HISTIDINE KINASE MAK3"/>
    <property type="match status" value="1"/>
</dbReference>
<evidence type="ECO:0000313" key="15">
    <source>
        <dbReference type="EMBL" id="MEK8051504.1"/>
    </source>
</evidence>
<dbReference type="SUPFAM" id="SSF55785">
    <property type="entry name" value="PYP-like sensor domain (PAS domain)"/>
    <property type="match status" value="1"/>
</dbReference>
<evidence type="ECO:0000256" key="1">
    <source>
        <dbReference type="ARBA" id="ARBA00000085"/>
    </source>
</evidence>
<dbReference type="Pfam" id="PF00672">
    <property type="entry name" value="HAMP"/>
    <property type="match status" value="1"/>
</dbReference>
<dbReference type="InterPro" id="IPR004358">
    <property type="entry name" value="Sig_transdc_His_kin-like_C"/>
</dbReference>
<evidence type="ECO:0000256" key="11">
    <source>
        <dbReference type="SAM" id="Phobius"/>
    </source>
</evidence>
<dbReference type="PROSITE" id="PS50112">
    <property type="entry name" value="PAS"/>
    <property type="match status" value="1"/>
</dbReference>
<keyword evidence="8 15" id="KW-0067">ATP-binding</keyword>
<dbReference type="Pfam" id="PF00512">
    <property type="entry name" value="HisKA"/>
    <property type="match status" value="1"/>
</dbReference>
<dbReference type="InterPro" id="IPR003594">
    <property type="entry name" value="HATPase_dom"/>
</dbReference>
<dbReference type="Gene3D" id="3.30.565.10">
    <property type="entry name" value="Histidine kinase-like ATPase, C-terminal domain"/>
    <property type="match status" value="1"/>
</dbReference>
<proteinExistence type="predicted"/>
<dbReference type="Gene3D" id="1.10.287.130">
    <property type="match status" value="1"/>
</dbReference>
<dbReference type="InterPro" id="IPR003660">
    <property type="entry name" value="HAMP_dom"/>
</dbReference>
<dbReference type="InterPro" id="IPR000014">
    <property type="entry name" value="PAS"/>
</dbReference>
<comment type="subcellular location">
    <subcellularLocation>
        <location evidence="2">Membrane</location>
    </subcellularLocation>
</comment>
<feature type="region of interest" description="Disordered" evidence="10">
    <location>
        <begin position="766"/>
        <end position="804"/>
    </location>
</feature>
<dbReference type="SMART" id="SM00304">
    <property type="entry name" value="HAMP"/>
    <property type="match status" value="1"/>
</dbReference>
<keyword evidence="11" id="KW-0472">Membrane</keyword>
<dbReference type="SUPFAM" id="SSF158472">
    <property type="entry name" value="HAMP domain-like"/>
    <property type="match status" value="1"/>
</dbReference>
<dbReference type="PRINTS" id="PR00344">
    <property type="entry name" value="BCTRLSENSOR"/>
</dbReference>
<organism evidence="15 16">
    <name type="scientific">Pseudaquabacterium inlustre</name>
    <dbReference type="NCBI Taxonomy" id="2984192"/>
    <lineage>
        <taxon>Bacteria</taxon>
        <taxon>Pseudomonadati</taxon>
        <taxon>Pseudomonadota</taxon>
        <taxon>Betaproteobacteria</taxon>
        <taxon>Burkholderiales</taxon>
        <taxon>Sphaerotilaceae</taxon>
        <taxon>Pseudaquabacterium</taxon>
    </lineage>
</organism>
<dbReference type="SUPFAM" id="SSF47384">
    <property type="entry name" value="Homodimeric domain of signal transducing histidine kinase"/>
    <property type="match status" value="1"/>
</dbReference>
<feature type="domain" description="HAMP" evidence="14">
    <location>
        <begin position="318"/>
        <end position="370"/>
    </location>
</feature>
<dbReference type="EC" id="2.7.13.3" evidence="3"/>
<dbReference type="PROSITE" id="PS50885">
    <property type="entry name" value="HAMP"/>
    <property type="match status" value="1"/>
</dbReference>
<dbReference type="Gene3D" id="3.30.450.20">
    <property type="entry name" value="PAS domain"/>
    <property type="match status" value="1"/>
</dbReference>
<accession>A0ABU9CI21</accession>
<feature type="domain" description="Histidine kinase" evidence="12">
    <location>
        <begin position="532"/>
        <end position="741"/>
    </location>
</feature>
<evidence type="ECO:0000256" key="2">
    <source>
        <dbReference type="ARBA" id="ARBA00004370"/>
    </source>
</evidence>
<dbReference type="Proteomes" id="UP001365405">
    <property type="component" value="Unassembled WGS sequence"/>
</dbReference>
<evidence type="ECO:0000256" key="8">
    <source>
        <dbReference type="ARBA" id="ARBA00022840"/>
    </source>
</evidence>
<dbReference type="CDD" id="cd06225">
    <property type="entry name" value="HAMP"/>
    <property type="match status" value="1"/>
</dbReference>
<feature type="transmembrane region" description="Helical" evidence="11">
    <location>
        <begin position="293"/>
        <end position="316"/>
    </location>
</feature>
<dbReference type="SMART" id="SM00388">
    <property type="entry name" value="HisKA"/>
    <property type="match status" value="1"/>
</dbReference>
<feature type="compositionally biased region" description="Low complexity" evidence="10">
    <location>
        <begin position="781"/>
        <end position="804"/>
    </location>
</feature>
<dbReference type="GO" id="GO:0005524">
    <property type="term" value="F:ATP binding"/>
    <property type="evidence" value="ECO:0007669"/>
    <property type="project" value="UniProtKB-KW"/>
</dbReference>
<evidence type="ECO:0000256" key="6">
    <source>
        <dbReference type="ARBA" id="ARBA00022741"/>
    </source>
</evidence>
<evidence type="ECO:0000259" key="13">
    <source>
        <dbReference type="PROSITE" id="PS50112"/>
    </source>
</evidence>